<name>A0A0E9XWR3_ANGAN</name>
<evidence type="ECO:0000313" key="1">
    <source>
        <dbReference type="EMBL" id="JAI06847.1"/>
    </source>
</evidence>
<proteinExistence type="predicted"/>
<reference evidence="1" key="1">
    <citation type="submission" date="2014-11" db="EMBL/GenBank/DDBJ databases">
        <authorList>
            <person name="Amaro Gonzalez C."/>
        </authorList>
    </citation>
    <scope>NUCLEOTIDE SEQUENCE</scope>
</reference>
<dbReference type="EMBL" id="GBXM01001731">
    <property type="protein sequence ID" value="JAI06847.1"/>
    <property type="molecule type" value="Transcribed_RNA"/>
</dbReference>
<sequence>MHLCIFLFHTFGDLIVGNIQKYKPHQWWSNCPVLFCILIRKPAKKFF</sequence>
<organism evidence="1">
    <name type="scientific">Anguilla anguilla</name>
    <name type="common">European freshwater eel</name>
    <name type="synonym">Muraena anguilla</name>
    <dbReference type="NCBI Taxonomy" id="7936"/>
    <lineage>
        <taxon>Eukaryota</taxon>
        <taxon>Metazoa</taxon>
        <taxon>Chordata</taxon>
        <taxon>Craniata</taxon>
        <taxon>Vertebrata</taxon>
        <taxon>Euteleostomi</taxon>
        <taxon>Actinopterygii</taxon>
        <taxon>Neopterygii</taxon>
        <taxon>Teleostei</taxon>
        <taxon>Anguilliformes</taxon>
        <taxon>Anguillidae</taxon>
        <taxon>Anguilla</taxon>
    </lineage>
</organism>
<dbReference type="AlphaFoldDB" id="A0A0E9XWR3"/>
<protein>
    <submittedName>
        <fullName evidence="1">Uncharacterized protein</fullName>
    </submittedName>
</protein>
<accession>A0A0E9XWR3</accession>
<reference evidence="1" key="2">
    <citation type="journal article" date="2015" name="Fish Shellfish Immunol.">
        <title>Early steps in the European eel (Anguilla anguilla)-Vibrio vulnificus interaction in the gills: Role of the RtxA13 toxin.</title>
        <authorList>
            <person name="Callol A."/>
            <person name="Pajuelo D."/>
            <person name="Ebbesson L."/>
            <person name="Teles M."/>
            <person name="MacKenzie S."/>
            <person name="Amaro C."/>
        </authorList>
    </citation>
    <scope>NUCLEOTIDE SEQUENCE</scope>
</reference>